<gene>
    <name evidence="1" type="ORF">SI65_09170</name>
</gene>
<keyword evidence="2" id="KW-1185">Reference proteome</keyword>
<accession>A0A1E3B3Q2</accession>
<dbReference type="EMBL" id="JXNT01000016">
    <property type="protein sequence ID" value="ODM15567.1"/>
    <property type="molecule type" value="Genomic_DNA"/>
</dbReference>
<organism evidence="1 2">
    <name type="scientific">Aspergillus cristatus</name>
    <name type="common">Chinese Fuzhuan brick tea-fermentation fungus</name>
    <name type="synonym">Eurotium cristatum</name>
    <dbReference type="NCBI Taxonomy" id="573508"/>
    <lineage>
        <taxon>Eukaryota</taxon>
        <taxon>Fungi</taxon>
        <taxon>Dikarya</taxon>
        <taxon>Ascomycota</taxon>
        <taxon>Pezizomycotina</taxon>
        <taxon>Eurotiomycetes</taxon>
        <taxon>Eurotiomycetidae</taxon>
        <taxon>Eurotiales</taxon>
        <taxon>Aspergillaceae</taxon>
        <taxon>Aspergillus</taxon>
        <taxon>Aspergillus subgen. Aspergillus</taxon>
    </lineage>
</organism>
<evidence type="ECO:0000313" key="1">
    <source>
        <dbReference type="EMBL" id="ODM15567.1"/>
    </source>
</evidence>
<protein>
    <recommendedName>
        <fullName evidence="3">MACPF domain-containing protein</fullName>
    </recommendedName>
</protein>
<dbReference type="OrthoDB" id="4457531at2759"/>
<name>A0A1E3B3Q2_ASPCR</name>
<proteinExistence type="predicted"/>
<dbReference type="AlphaFoldDB" id="A0A1E3B3Q2"/>
<comment type="caution">
    <text evidence="1">The sequence shown here is derived from an EMBL/GenBank/DDBJ whole genome shotgun (WGS) entry which is preliminary data.</text>
</comment>
<sequence length="332" mass="36404">MSLTTTQTDIIEDIFPEDPTTPSLALVASSGAQISLPWSTEGDAMLSFGCCVSQLEGDNTYAPFRTKTAMSEKTLSGRLRFRNEAGAQSSFHKAITSSASSSSEHTSISGKAGVGGKFLRASVSGKYNKDVSDNADDMKASIQATIRTGTVYINEPRFSLEALADTRRTRSNPSYFSERYGDYYVASLQLGADAGVLASSASSAHAESESLDIKVTLTVLWWDIEVNYHSEKHSSSQWSNFNITGFDTLTGSNVTNASLQKPAQEVIQDYIQRVTNLEVRVREKMKEFGLTEDRNVDLDTCRKLCESGLVVEITLLPYSQVRDYVTALNERD</sequence>
<dbReference type="VEuPathDB" id="FungiDB:SI65_09170"/>
<reference evidence="1 2" key="1">
    <citation type="journal article" date="2016" name="BMC Genomics">
        <title>Comparative genomic and transcriptomic analyses of the Fuzhuan brick tea-fermentation fungus Aspergillus cristatus.</title>
        <authorList>
            <person name="Ge Y."/>
            <person name="Wang Y."/>
            <person name="Liu Y."/>
            <person name="Tan Y."/>
            <person name="Ren X."/>
            <person name="Zhang X."/>
            <person name="Hyde K.D."/>
            <person name="Liu Y."/>
            <person name="Liu Z."/>
        </authorList>
    </citation>
    <scope>NUCLEOTIDE SEQUENCE [LARGE SCALE GENOMIC DNA]</scope>
    <source>
        <strain evidence="1 2">GZAAS20.1005</strain>
    </source>
</reference>
<dbReference type="Proteomes" id="UP000094569">
    <property type="component" value="Unassembled WGS sequence"/>
</dbReference>
<evidence type="ECO:0008006" key="3">
    <source>
        <dbReference type="Google" id="ProtNLM"/>
    </source>
</evidence>
<evidence type="ECO:0000313" key="2">
    <source>
        <dbReference type="Proteomes" id="UP000094569"/>
    </source>
</evidence>